<feature type="transmembrane region" description="Helical" evidence="8">
    <location>
        <begin position="106"/>
        <end position="124"/>
    </location>
</feature>
<dbReference type="Proteomes" id="UP000431092">
    <property type="component" value="Unassembled WGS sequence"/>
</dbReference>
<feature type="compositionally biased region" description="Basic and acidic residues" evidence="7">
    <location>
        <begin position="8"/>
        <end position="23"/>
    </location>
</feature>
<name>A0A6I3ID87_9MICO</name>
<dbReference type="InterPro" id="IPR052049">
    <property type="entry name" value="Electron_transfer_protein"/>
</dbReference>
<dbReference type="EMBL" id="WLVL01000037">
    <property type="protein sequence ID" value="MTB72188.1"/>
    <property type="molecule type" value="Genomic_DNA"/>
</dbReference>
<evidence type="ECO:0000256" key="3">
    <source>
        <dbReference type="ARBA" id="ARBA00022475"/>
    </source>
</evidence>
<proteinExistence type="inferred from homology"/>
<feature type="transmembrane region" description="Helical" evidence="8">
    <location>
        <begin position="74"/>
        <end position="94"/>
    </location>
</feature>
<comment type="caution">
    <text evidence="9">The sequence shown here is derived from an EMBL/GenBank/DDBJ whole genome shotgun (WGS) entry which is preliminary data.</text>
</comment>
<evidence type="ECO:0000256" key="5">
    <source>
        <dbReference type="ARBA" id="ARBA00022989"/>
    </source>
</evidence>
<evidence type="ECO:0000256" key="8">
    <source>
        <dbReference type="SAM" id="Phobius"/>
    </source>
</evidence>
<dbReference type="RefSeq" id="WP_154593457.1">
    <property type="nucleotide sequence ID" value="NZ_WLVL01000037.1"/>
</dbReference>
<sequence>MTNPAQQETREGLWPDEPRDRGPRKARRGSGVFGVRRFAGNGRGEESMVPEAEFTSYYGRPIVKPAPWSDEIPAYLFVGGLAAGSSLLAAGADLADLPGLRRQSRWTALGSIGLATYFLVADLGRPERFLNMLRMVKLTSPMSVGSWILAGYGPLAGVAAVAELAGPVEEVLPQTLKPAARLLGRAGRPAGLGAAFFAPPLAAYTAVLLGNTATPAWHSAYKELPMVFAGSAAAAAAGAAMIAAPHEQAWPAGRLAVGGALWELGSAQVMEHSMGLSAELLHEGEAGRWWTASKALTLGGAALSLVAGRRGKPAAAVAGAALLAGSVCTRFAIFRAGIASAKDPKYTVVPQRARLDRGERTLG</sequence>
<evidence type="ECO:0000313" key="9">
    <source>
        <dbReference type="EMBL" id="MTB72188.1"/>
    </source>
</evidence>
<keyword evidence="10" id="KW-1185">Reference proteome</keyword>
<evidence type="ECO:0000256" key="6">
    <source>
        <dbReference type="ARBA" id="ARBA00023136"/>
    </source>
</evidence>
<dbReference type="InterPro" id="IPR005614">
    <property type="entry name" value="NrfD-like"/>
</dbReference>
<evidence type="ECO:0000256" key="7">
    <source>
        <dbReference type="SAM" id="MobiDB-lite"/>
    </source>
</evidence>
<dbReference type="AlphaFoldDB" id="A0A6I3ID87"/>
<feature type="region of interest" description="Disordered" evidence="7">
    <location>
        <begin position="1"/>
        <end position="29"/>
    </location>
</feature>
<comment type="subcellular location">
    <subcellularLocation>
        <location evidence="1">Cell membrane</location>
        <topology evidence="1">Multi-pass membrane protein</topology>
    </subcellularLocation>
</comment>
<comment type="similarity">
    <text evidence="2">Belongs to the NrfD family.</text>
</comment>
<reference evidence="9 10" key="1">
    <citation type="submission" date="2019-11" db="EMBL/GenBank/DDBJ databases">
        <title>Whole genome sequencing identifies a novel species of the genus Arsenicicoccus isolated from human blood.</title>
        <authorList>
            <person name="Jeong J.H."/>
            <person name="Kweon O.J."/>
            <person name="Kim H.R."/>
            <person name="Kim T.-H."/>
            <person name="Ha S.-M."/>
            <person name="Lee M.-K."/>
        </authorList>
    </citation>
    <scope>NUCLEOTIDE SEQUENCE [LARGE SCALE GENOMIC DNA]</scope>
    <source>
        <strain evidence="9 10">MKL-02</strain>
    </source>
</reference>
<dbReference type="PANTHER" id="PTHR34856">
    <property type="entry name" value="PROTEIN NRFD"/>
    <property type="match status" value="1"/>
</dbReference>
<evidence type="ECO:0000256" key="1">
    <source>
        <dbReference type="ARBA" id="ARBA00004651"/>
    </source>
</evidence>
<keyword evidence="6 8" id="KW-0472">Membrane</keyword>
<dbReference type="GO" id="GO:0005886">
    <property type="term" value="C:plasma membrane"/>
    <property type="evidence" value="ECO:0007669"/>
    <property type="project" value="UniProtKB-SubCell"/>
</dbReference>
<evidence type="ECO:0000256" key="4">
    <source>
        <dbReference type="ARBA" id="ARBA00022692"/>
    </source>
</evidence>
<keyword evidence="3" id="KW-1003">Cell membrane</keyword>
<dbReference type="Pfam" id="PF03916">
    <property type="entry name" value="NrfD"/>
    <property type="match status" value="1"/>
</dbReference>
<dbReference type="PANTHER" id="PTHR34856:SF2">
    <property type="entry name" value="PROTEIN NRFD"/>
    <property type="match status" value="1"/>
</dbReference>
<protein>
    <submittedName>
        <fullName evidence="9">Polysulfide reductase</fullName>
    </submittedName>
</protein>
<gene>
    <name evidence="9" type="ORF">GGG17_09450</name>
</gene>
<feature type="transmembrane region" description="Helical" evidence="8">
    <location>
        <begin position="186"/>
        <end position="206"/>
    </location>
</feature>
<evidence type="ECO:0000256" key="2">
    <source>
        <dbReference type="ARBA" id="ARBA00008929"/>
    </source>
</evidence>
<feature type="transmembrane region" description="Helical" evidence="8">
    <location>
        <begin position="144"/>
        <end position="165"/>
    </location>
</feature>
<dbReference type="Gene3D" id="1.20.1630.10">
    <property type="entry name" value="Formate dehydrogenase/DMSO reductase domain"/>
    <property type="match status" value="1"/>
</dbReference>
<keyword evidence="4 8" id="KW-0812">Transmembrane</keyword>
<accession>A0A6I3ID87</accession>
<feature type="transmembrane region" description="Helical" evidence="8">
    <location>
        <begin position="226"/>
        <end position="244"/>
    </location>
</feature>
<organism evidence="9 10">
    <name type="scientific">Arsenicicoccus cauae</name>
    <dbReference type="NCBI Taxonomy" id="2663847"/>
    <lineage>
        <taxon>Bacteria</taxon>
        <taxon>Bacillati</taxon>
        <taxon>Actinomycetota</taxon>
        <taxon>Actinomycetes</taxon>
        <taxon>Micrococcales</taxon>
        <taxon>Intrasporangiaceae</taxon>
        <taxon>Arsenicicoccus</taxon>
    </lineage>
</organism>
<keyword evidence="5 8" id="KW-1133">Transmembrane helix</keyword>
<evidence type="ECO:0000313" key="10">
    <source>
        <dbReference type="Proteomes" id="UP000431092"/>
    </source>
</evidence>